<gene>
    <name evidence="1" type="ORF">UQ64_10530</name>
</gene>
<accession>A0A0W1B168</accession>
<dbReference type="InterPro" id="IPR025063">
    <property type="entry name" value="DUF4004"/>
</dbReference>
<evidence type="ECO:0000313" key="2">
    <source>
        <dbReference type="Proteomes" id="UP000054709"/>
    </source>
</evidence>
<evidence type="ECO:0008006" key="3">
    <source>
        <dbReference type="Google" id="ProtNLM"/>
    </source>
</evidence>
<comment type="caution">
    <text evidence="1">The sequence shown here is derived from an EMBL/GenBank/DDBJ whole genome shotgun (WGS) entry which is preliminary data.</text>
</comment>
<dbReference type="Proteomes" id="UP000054709">
    <property type="component" value="Unassembled WGS sequence"/>
</dbReference>
<evidence type="ECO:0000313" key="1">
    <source>
        <dbReference type="EMBL" id="KTD87259.1"/>
    </source>
</evidence>
<dbReference type="AlphaFoldDB" id="A0A0W1B168"/>
<protein>
    <recommendedName>
        <fullName evidence="3">DUF4004 domain-containing protein</fullName>
    </recommendedName>
</protein>
<organism evidence="1 2">
    <name type="scientific">Paenibacillus etheri</name>
    <dbReference type="NCBI Taxonomy" id="1306852"/>
    <lineage>
        <taxon>Bacteria</taxon>
        <taxon>Bacillati</taxon>
        <taxon>Bacillota</taxon>
        <taxon>Bacilli</taxon>
        <taxon>Bacillales</taxon>
        <taxon>Paenibacillaceae</taxon>
        <taxon>Paenibacillus</taxon>
    </lineage>
</organism>
<dbReference type="OrthoDB" id="1648298at2"/>
<sequence>MEDDLISKKQLLDLTGISYGQLYRWKRKQLIPEEWFIRKSTFTGQETFFPKEMILSRIHNIVNMKDGLSLDEMADKLSDKASFEKVSITAKEIIERNIVSTTTLRKFGESLGDESKYTFEGLVHLFAVDRLLSAGEMSMEEAELLFRTLEEKVSRLESGSWELFFVRKMGVSSFILARAPAELWFDEGVRLVSKMTYADLIEQLKGKLAYKLVE</sequence>
<proteinExistence type="predicted"/>
<name>A0A0W1B168_9BACL</name>
<reference evidence="1 2" key="1">
    <citation type="journal article" date="2015" name="Int. Biodeterior. Biodegradation">
        <title>Physiological and genetic screening methods for the isolation of methyl tert-butyl ether-degrading bacteria for bioremediation purposes.</title>
        <authorList>
            <person name="Guisado I.M."/>
            <person name="Purswani J."/>
            <person name="Gonzalez Lopez J."/>
            <person name="Pozo C."/>
        </authorList>
    </citation>
    <scope>NUCLEOTIDE SEQUENCE [LARGE SCALE GENOMIC DNA]</scope>
    <source>
        <strain evidence="1 2">SH7</strain>
    </source>
</reference>
<dbReference type="Pfam" id="PF13171">
    <property type="entry name" value="DUF4004"/>
    <property type="match status" value="1"/>
</dbReference>
<keyword evidence="2" id="KW-1185">Reference proteome</keyword>
<dbReference type="RefSeq" id="WP_060622786.1">
    <property type="nucleotide sequence ID" value="NZ_LCZJ02000018.1"/>
</dbReference>
<dbReference type="EMBL" id="LCZJ02000018">
    <property type="protein sequence ID" value="KTD87259.1"/>
    <property type="molecule type" value="Genomic_DNA"/>
</dbReference>